<proteinExistence type="predicted"/>
<evidence type="ECO:0000313" key="1">
    <source>
        <dbReference type="EMBL" id="PQV44591.1"/>
    </source>
</evidence>
<dbReference type="NCBIfam" id="TIGR01200">
    <property type="entry name" value="GLPGLI"/>
    <property type="match status" value="1"/>
</dbReference>
<protein>
    <submittedName>
        <fullName evidence="1">GLPGLI family protein</fullName>
    </submittedName>
</protein>
<dbReference type="Pfam" id="PF09697">
    <property type="entry name" value="Porph_ging"/>
    <property type="match status" value="1"/>
</dbReference>
<organism evidence="1 2">
    <name type="scientific">Jejuia pallidilutea</name>
    <dbReference type="NCBI Taxonomy" id="504487"/>
    <lineage>
        <taxon>Bacteria</taxon>
        <taxon>Pseudomonadati</taxon>
        <taxon>Bacteroidota</taxon>
        <taxon>Flavobacteriia</taxon>
        <taxon>Flavobacteriales</taxon>
        <taxon>Flavobacteriaceae</taxon>
        <taxon>Jejuia</taxon>
    </lineage>
</organism>
<dbReference type="RefSeq" id="WP_105474902.1">
    <property type="nucleotide sequence ID" value="NZ_PVEO01000019.1"/>
</dbReference>
<name>A0A362WWJ8_9FLAO</name>
<comment type="caution">
    <text evidence="1">The sequence shown here is derived from an EMBL/GenBank/DDBJ whole genome shotgun (WGS) entry which is preliminary data.</text>
</comment>
<reference evidence="1 2" key="1">
    <citation type="submission" date="2018-02" db="EMBL/GenBank/DDBJ databases">
        <title>Genomic Encyclopedia of Archaeal and Bacterial Type Strains, Phase II (KMG-II): from individual species to whole genera.</title>
        <authorList>
            <person name="Goeker M."/>
        </authorList>
    </citation>
    <scope>NUCLEOTIDE SEQUENCE [LARGE SCALE GENOMIC DNA]</scope>
    <source>
        <strain evidence="1 2">DSM 21165</strain>
    </source>
</reference>
<accession>A0A362WWJ8</accession>
<evidence type="ECO:0000313" key="2">
    <source>
        <dbReference type="Proteomes" id="UP000251545"/>
    </source>
</evidence>
<dbReference type="AlphaFoldDB" id="A0A362WWJ8"/>
<gene>
    <name evidence="1" type="ORF">CLV33_1191</name>
</gene>
<dbReference type="EMBL" id="PVEO01000019">
    <property type="protein sequence ID" value="PQV44591.1"/>
    <property type="molecule type" value="Genomic_DNA"/>
</dbReference>
<dbReference type="InterPro" id="IPR005901">
    <property type="entry name" value="GLPGLI"/>
</dbReference>
<dbReference type="Proteomes" id="UP000251545">
    <property type="component" value="Unassembled WGS sequence"/>
</dbReference>
<sequence>MKNLILYFFLFLGASIYSQNNSGIVIYKAIKKETSTDKISDKDYKAFSEKLEKSAVQLEFKLQFNKHYSLFALKDGLTIDKNDFNSQMAIMLLRGNNVYFTDKKLNALYENTDFLSQKFSIKYKFEDLDWVITKDTKIIEGYKCYKAYYNRPFYDRNGDKKYGTVLAWFTQDISSSAGPFEAVGLPGLVLEFHSGKYIFIAKEIYLKKDIKIEKPSMEKTISKAEFDNIQKEKYLDLKN</sequence>